<evidence type="ECO:0000313" key="2">
    <source>
        <dbReference type="Proteomes" id="UP000053477"/>
    </source>
</evidence>
<reference evidence="1 2" key="1">
    <citation type="submission" date="2015-04" db="EMBL/GenBank/DDBJ databases">
        <title>Complete genome sequence of Schizopora paradoxa KUC8140, a cosmopolitan wood degrader in East Asia.</title>
        <authorList>
            <consortium name="DOE Joint Genome Institute"/>
            <person name="Min B."/>
            <person name="Park H."/>
            <person name="Jang Y."/>
            <person name="Kim J.-J."/>
            <person name="Kim K.H."/>
            <person name="Pangilinan J."/>
            <person name="Lipzen A."/>
            <person name="Riley R."/>
            <person name="Grigoriev I.V."/>
            <person name="Spatafora J.W."/>
            <person name="Choi I.-G."/>
        </authorList>
    </citation>
    <scope>NUCLEOTIDE SEQUENCE [LARGE SCALE GENOMIC DNA]</scope>
    <source>
        <strain evidence="1 2">KUC8140</strain>
    </source>
</reference>
<dbReference type="EMBL" id="KQ086012">
    <property type="protein sequence ID" value="KLO10972.1"/>
    <property type="molecule type" value="Genomic_DNA"/>
</dbReference>
<dbReference type="Proteomes" id="UP000053477">
    <property type="component" value="Unassembled WGS sequence"/>
</dbReference>
<name>A0A0H2RHC5_9AGAM</name>
<organism evidence="1 2">
    <name type="scientific">Schizopora paradoxa</name>
    <dbReference type="NCBI Taxonomy" id="27342"/>
    <lineage>
        <taxon>Eukaryota</taxon>
        <taxon>Fungi</taxon>
        <taxon>Dikarya</taxon>
        <taxon>Basidiomycota</taxon>
        <taxon>Agaricomycotina</taxon>
        <taxon>Agaricomycetes</taxon>
        <taxon>Hymenochaetales</taxon>
        <taxon>Schizoporaceae</taxon>
        <taxon>Schizopora</taxon>
    </lineage>
</organism>
<gene>
    <name evidence="1" type="ORF">SCHPADRAFT_493775</name>
</gene>
<evidence type="ECO:0000313" key="1">
    <source>
        <dbReference type="EMBL" id="KLO10972.1"/>
    </source>
</evidence>
<dbReference type="InParanoid" id="A0A0H2RHC5"/>
<sequence length="156" mass="17623">MGPNEKMRVQRFSPNDHHDLLAVPHPATARTLDFLALGATITQFARTIGFGLRKLSFQGMVTLSIRGVTMDLPPTVVRTKCLTDSSVSSHDRCSVHNDLLSDRLRSVLLHMHLFVFCYKLTRPSPICGLLIVSNLTRFKKLEYEYGRRSEVRVVAL</sequence>
<dbReference type="AlphaFoldDB" id="A0A0H2RHC5"/>
<proteinExistence type="predicted"/>
<keyword evidence="2" id="KW-1185">Reference proteome</keyword>
<protein>
    <submittedName>
        <fullName evidence="1">Uncharacterized protein</fullName>
    </submittedName>
</protein>
<accession>A0A0H2RHC5</accession>